<dbReference type="AlphaFoldDB" id="A0A1G6NBK2"/>
<dbReference type="Proteomes" id="UP000199387">
    <property type="component" value="Unassembled WGS sequence"/>
</dbReference>
<proteinExistence type="predicted"/>
<evidence type="ECO:0000313" key="2">
    <source>
        <dbReference type="Proteomes" id="UP000199387"/>
    </source>
</evidence>
<accession>A0A1G6NBK2</accession>
<keyword evidence="2" id="KW-1185">Reference proteome</keyword>
<dbReference type="STRING" id="1236220.SAMN04488112_11266"/>
<dbReference type="EMBL" id="FMZA01000012">
    <property type="protein sequence ID" value="SDC64575.1"/>
    <property type="molecule type" value="Genomic_DNA"/>
</dbReference>
<protein>
    <submittedName>
        <fullName evidence="1">Uncharacterized protein</fullName>
    </submittedName>
</protein>
<gene>
    <name evidence="1" type="ORF">SAMN04488112_11266</name>
</gene>
<organism evidence="1 2">
    <name type="scientific">Melghirimyces thermohalophilus</name>
    <dbReference type="NCBI Taxonomy" id="1236220"/>
    <lineage>
        <taxon>Bacteria</taxon>
        <taxon>Bacillati</taxon>
        <taxon>Bacillota</taxon>
        <taxon>Bacilli</taxon>
        <taxon>Bacillales</taxon>
        <taxon>Thermoactinomycetaceae</taxon>
        <taxon>Melghirimyces</taxon>
    </lineage>
</organism>
<evidence type="ECO:0000313" key="1">
    <source>
        <dbReference type="EMBL" id="SDC64575.1"/>
    </source>
</evidence>
<name>A0A1G6NBK2_9BACL</name>
<sequence length="210" mass="23403">MHKDEYEFTFYDPQDEVCDLTTEEEAGTFKSVVEYYKNGEVSTPEGTESIWDVKYYNTMFPTRNDELSSGWNNSELITRSSVNDLSNEQSLYDADPEGDQTNGSISVQLDGGGVPTIGWTFPLVDSTIENVSNEFENYGRWITTINGGVEQTDRVSTEPGVRVSNSAGDIGFDHSHKLTYVQDPVACGVGYEIDEKVGYTGVLRRILSDL</sequence>
<reference evidence="1 2" key="1">
    <citation type="submission" date="2016-10" db="EMBL/GenBank/DDBJ databases">
        <authorList>
            <person name="de Groot N.N."/>
        </authorList>
    </citation>
    <scope>NUCLEOTIDE SEQUENCE [LARGE SCALE GENOMIC DNA]</scope>
    <source>
        <strain evidence="1 2">DSM 45514</strain>
    </source>
</reference>